<dbReference type="RefSeq" id="WP_209645346.1">
    <property type="nucleotide sequence ID" value="NZ_JAGINW010000001.1"/>
</dbReference>
<gene>
    <name evidence="2" type="ORF">JOF56_008722</name>
</gene>
<protein>
    <submittedName>
        <fullName evidence="2">Aminopeptidase N</fullName>
    </submittedName>
</protein>
<proteinExistence type="predicted"/>
<dbReference type="CDD" id="cd09603">
    <property type="entry name" value="M1_APN_like"/>
    <property type="match status" value="1"/>
</dbReference>
<dbReference type="GO" id="GO:0004177">
    <property type="term" value="F:aminopeptidase activity"/>
    <property type="evidence" value="ECO:0007669"/>
    <property type="project" value="UniProtKB-KW"/>
</dbReference>
<dbReference type="Gene3D" id="1.10.390.10">
    <property type="entry name" value="Neutral Protease Domain 2"/>
    <property type="match status" value="1"/>
</dbReference>
<comment type="caution">
    <text evidence="2">The sequence shown here is derived from an EMBL/GenBank/DDBJ whole genome shotgun (WGS) entry which is preliminary data.</text>
</comment>
<dbReference type="SUPFAM" id="SSF55486">
    <property type="entry name" value="Metalloproteases ('zincins'), catalytic domain"/>
    <property type="match status" value="1"/>
</dbReference>
<dbReference type="InterPro" id="IPR042097">
    <property type="entry name" value="Aminopeptidase_N-like_N_sf"/>
</dbReference>
<dbReference type="EMBL" id="JAGINW010000001">
    <property type="protein sequence ID" value="MBP2328337.1"/>
    <property type="molecule type" value="Genomic_DNA"/>
</dbReference>
<dbReference type="InterPro" id="IPR050344">
    <property type="entry name" value="Peptidase_M1_aminopeptidases"/>
</dbReference>
<evidence type="ECO:0000313" key="3">
    <source>
        <dbReference type="Proteomes" id="UP001519332"/>
    </source>
</evidence>
<organism evidence="2 3">
    <name type="scientific">Kibdelosporangium banguiense</name>
    <dbReference type="NCBI Taxonomy" id="1365924"/>
    <lineage>
        <taxon>Bacteria</taxon>
        <taxon>Bacillati</taxon>
        <taxon>Actinomycetota</taxon>
        <taxon>Actinomycetes</taxon>
        <taxon>Pseudonocardiales</taxon>
        <taxon>Pseudonocardiaceae</taxon>
        <taxon>Kibdelosporangium</taxon>
    </lineage>
</organism>
<dbReference type="Pfam" id="PF01433">
    <property type="entry name" value="Peptidase_M1"/>
    <property type="match status" value="1"/>
</dbReference>
<dbReference type="InterPro" id="IPR027268">
    <property type="entry name" value="Peptidase_M4/M1_CTD_sf"/>
</dbReference>
<reference evidence="2 3" key="1">
    <citation type="submission" date="2021-03" db="EMBL/GenBank/DDBJ databases">
        <title>Sequencing the genomes of 1000 actinobacteria strains.</title>
        <authorList>
            <person name="Klenk H.-P."/>
        </authorList>
    </citation>
    <scope>NUCLEOTIDE SEQUENCE [LARGE SCALE GENOMIC DNA]</scope>
    <source>
        <strain evidence="2 3">DSM 46670</strain>
    </source>
</reference>
<dbReference type="Gene3D" id="2.60.40.1730">
    <property type="entry name" value="tricorn interacting facor f3 domain"/>
    <property type="match status" value="1"/>
</dbReference>
<feature type="domain" description="Peptidase M1 membrane alanine aminopeptidase" evidence="1">
    <location>
        <begin position="326"/>
        <end position="464"/>
    </location>
</feature>
<dbReference type="PANTHER" id="PTHR11533">
    <property type="entry name" value="PROTEASE M1 ZINC METALLOPROTEASE"/>
    <property type="match status" value="1"/>
</dbReference>
<keyword evidence="3" id="KW-1185">Reference proteome</keyword>
<keyword evidence="2" id="KW-0378">Hydrolase</keyword>
<name>A0ABS4TVD3_9PSEU</name>
<keyword evidence="2" id="KW-0645">Protease</keyword>
<evidence type="ECO:0000259" key="1">
    <source>
        <dbReference type="Pfam" id="PF01433"/>
    </source>
</evidence>
<evidence type="ECO:0000313" key="2">
    <source>
        <dbReference type="EMBL" id="MBP2328337.1"/>
    </source>
</evidence>
<accession>A0ABS4TVD3</accession>
<dbReference type="InterPro" id="IPR014782">
    <property type="entry name" value="Peptidase_M1_dom"/>
</dbReference>
<dbReference type="SUPFAM" id="SSF63737">
    <property type="entry name" value="Leukotriene A4 hydrolase N-terminal domain"/>
    <property type="match status" value="1"/>
</dbReference>
<keyword evidence="2" id="KW-0031">Aminopeptidase</keyword>
<sequence length="483" mass="52625">MDLIPNKRFRDRSGFEPRYPRRGGQRRSLMVAVVLAAVLVGAETSFGADSSPYQGAAAAASEAAGKRFDVTNYDIAISYQPDTRTLRGNAVVTATATEALDSFTLHISDLTIRSVSVGSTAVKSFSRTGEKDLVIVPATPIDRGAEFQVRVEYDGTPGAGWLPTTSGGATAFMGSSNAWFPAHEDARDKADFHLAGTVPTGWSVVSIGREGPVRQESATTTFSWTEPDVDPAHIAVSIDHFTIERSALADGTPVVNAYAPGLRESTKPLADRLPEILGFLSGTFGRYPYRAAGNVFVHVNDDGPATAPQTRPVYLGSGNKQYMTLGAVVHEQAHQWYGISAAPGQPEDNCLSECFAVYATWLWDEAKNGVDLDARYRDQVNAGTGNPGLWKELYRPGQVPGINVYDKGPLALHALRRQVGDEPFRRLIKQWPQQHRSDYAGWPQFETFAQQVTGQDLTGFFHAWFRSATVPADKYLWPGTLKP</sequence>
<dbReference type="Proteomes" id="UP001519332">
    <property type="component" value="Unassembled WGS sequence"/>
</dbReference>